<comment type="caution">
    <text evidence="1">The sequence shown here is derived from an EMBL/GenBank/DDBJ whole genome shotgun (WGS) entry which is preliminary data.</text>
</comment>
<dbReference type="Gene3D" id="4.10.280.10">
    <property type="entry name" value="Helix-loop-helix DNA-binding domain"/>
    <property type="match status" value="1"/>
</dbReference>
<gene>
    <name evidence="1" type="ORF">EV207_10579</name>
</gene>
<proteinExistence type="predicted"/>
<dbReference type="InterPro" id="IPR037208">
    <property type="entry name" value="Spo0E-like_sf"/>
</dbReference>
<dbReference type="GO" id="GO:0046983">
    <property type="term" value="F:protein dimerization activity"/>
    <property type="evidence" value="ECO:0007669"/>
    <property type="project" value="InterPro"/>
</dbReference>
<evidence type="ECO:0000313" key="1">
    <source>
        <dbReference type="EMBL" id="TCP30550.1"/>
    </source>
</evidence>
<dbReference type="GO" id="GO:0043937">
    <property type="term" value="P:regulation of sporulation"/>
    <property type="evidence" value="ECO:0007669"/>
    <property type="project" value="InterPro"/>
</dbReference>
<dbReference type="EMBL" id="SLXK01000005">
    <property type="protein sequence ID" value="TCP30550.1"/>
    <property type="molecule type" value="Genomic_DNA"/>
</dbReference>
<dbReference type="SUPFAM" id="SSF140500">
    <property type="entry name" value="BAS1536-like"/>
    <property type="match status" value="1"/>
</dbReference>
<dbReference type="PANTHER" id="PTHR41263">
    <property type="entry name" value="ASPARTYL-PHOSPHATE PHOSPHATASE YISI"/>
    <property type="match status" value="1"/>
</dbReference>
<keyword evidence="2" id="KW-1185">Reference proteome</keyword>
<dbReference type="InterPro" id="IPR018540">
    <property type="entry name" value="Spo0E-like"/>
</dbReference>
<evidence type="ECO:0000313" key="2">
    <source>
        <dbReference type="Proteomes" id="UP000295416"/>
    </source>
</evidence>
<sequence>MHQTDIEKKRQQLINMVNQYGLTSTKALLCSQELDQLLQHYQQKKLKSMQSGKPCSPFINSAKT</sequence>
<dbReference type="PANTHER" id="PTHR41263:SF1">
    <property type="entry name" value="ASPARTYL-PHOSPHATE PHOSPHATASE YISI"/>
    <property type="match status" value="1"/>
</dbReference>
<dbReference type="InterPro" id="IPR053028">
    <property type="entry name" value="Spo0E-like_phosphatase"/>
</dbReference>
<dbReference type="Pfam" id="PF09388">
    <property type="entry name" value="SpoOE-like"/>
    <property type="match status" value="1"/>
</dbReference>
<protein>
    <submittedName>
        <fullName evidence="1">Spo0E like sporulation regulatory protein</fullName>
    </submittedName>
</protein>
<reference evidence="1 2" key="1">
    <citation type="submission" date="2019-03" db="EMBL/GenBank/DDBJ databases">
        <title>Genomic Encyclopedia of Type Strains, Phase IV (KMG-IV): sequencing the most valuable type-strain genomes for metagenomic binning, comparative biology and taxonomic classification.</title>
        <authorList>
            <person name="Goeker M."/>
        </authorList>
    </citation>
    <scope>NUCLEOTIDE SEQUENCE [LARGE SCALE GENOMIC DNA]</scope>
    <source>
        <strain evidence="1 2">DSM 19377</strain>
    </source>
</reference>
<accession>A0A4R2P6M0</accession>
<organism evidence="1 2">
    <name type="scientific">Scopulibacillus darangshiensis</name>
    <dbReference type="NCBI Taxonomy" id="442528"/>
    <lineage>
        <taxon>Bacteria</taxon>
        <taxon>Bacillati</taxon>
        <taxon>Bacillota</taxon>
        <taxon>Bacilli</taxon>
        <taxon>Bacillales</taxon>
        <taxon>Sporolactobacillaceae</taxon>
        <taxon>Scopulibacillus</taxon>
    </lineage>
</organism>
<dbReference type="RefSeq" id="WP_132744499.1">
    <property type="nucleotide sequence ID" value="NZ_SLXK01000005.1"/>
</dbReference>
<dbReference type="Proteomes" id="UP000295416">
    <property type="component" value="Unassembled WGS sequence"/>
</dbReference>
<dbReference type="AlphaFoldDB" id="A0A4R2P6M0"/>
<dbReference type="InterPro" id="IPR036638">
    <property type="entry name" value="HLH_DNA-bd_sf"/>
</dbReference>
<name>A0A4R2P6M0_9BACL</name>